<dbReference type="Pfam" id="PF01553">
    <property type="entry name" value="Acyltransferase"/>
    <property type="match status" value="1"/>
</dbReference>
<evidence type="ECO:0000259" key="11">
    <source>
        <dbReference type="SMART" id="SM00563"/>
    </source>
</evidence>
<evidence type="ECO:0000256" key="5">
    <source>
        <dbReference type="ARBA" id="ARBA00013211"/>
    </source>
</evidence>
<keyword evidence="8 9" id="KW-0012">Acyltransferase</keyword>
<evidence type="ECO:0000256" key="2">
    <source>
        <dbReference type="ARBA" id="ARBA00004728"/>
    </source>
</evidence>
<keyword evidence="9" id="KW-1208">Phospholipid metabolism</keyword>
<dbReference type="SMART" id="SM00563">
    <property type="entry name" value="PlsC"/>
    <property type="match status" value="1"/>
</dbReference>
<keyword evidence="9" id="KW-0443">Lipid metabolism</keyword>
<organism evidence="12 13">
    <name type="scientific">Enhygromyxa salina</name>
    <dbReference type="NCBI Taxonomy" id="215803"/>
    <lineage>
        <taxon>Bacteria</taxon>
        <taxon>Pseudomonadati</taxon>
        <taxon>Myxococcota</taxon>
        <taxon>Polyangia</taxon>
        <taxon>Nannocystales</taxon>
        <taxon>Nannocystaceae</taxon>
        <taxon>Enhygromyxa</taxon>
    </lineage>
</organism>
<comment type="caution">
    <text evidence="12">The sequence shown here is derived from an EMBL/GenBank/DDBJ whole genome shotgun (WGS) entry which is preliminary data.</text>
</comment>
<feature type="transmembrane region" description="Helical" evidence="10">
    <location>
        <begin position="20"/>
        <end position="43"/>
    </location>
</feature>
<feature type="domain" description="Phospholipid/glycerol acyltransferase" evidence="11">
    <location>
        <begin position="87"/>
        <end position="200"/>
    </location>
</feature>
<dbReference type="NCBIfam" id="TIGR00530">
    <property type="entry name" value="AGP_acyltrn"/>
    <property type="match status" value="1"/>
</dbReference>
<dbReference type="GO" id="GO:0003841">
    <property type="term" value="F:1-acylglycerol-3-phosphate O-acyltransferase activity"/>
    <property type="evidence" value="ECO:0007669"/>
    <property type="project" value="UniProtKB-UniRule"/>
</dbReference>
<dbReference type="AlphaFoldDB" id="A0A2S9YK66"/>
<evidence type="ECO:0000256" key="6">
    <source>
        <dbReference type="ARBA" id="ARBA00016139"/>
    </source>
</evidence>
<dbReference type="Proteomes" id="UP000237968">
    <property type="component" value="Unassembled WGS sequence"/>
</dbReference>
<dbReference type="EC" id="2.3.1.51" evidence="5 9"/>
<evidence type="ECO:0000256" key="10">
    <source>
        <dbReference type="SAM" id="Phobius"/>
    </source>
</evidence>
<protein>
    <recommendedName>
        <fullName evidence="6 9">1-acyl-sn-glycerol-3-phosphate acyltransferase</fullName>
        <ecNumber evidence="5 9">2.3.1.51</ecNumber>
    </recommendedName>
</protein>
<keyword evidence="9" id="KW-0594">Phospholipid biosynthesis</keyword>
<evidence type="ECO:0000256" key="3">
    <source>
        <dbReference type="ARBA" id="ARBA00005189"/>
    </source>
</evidence>
<dbReference type="GO" id="GO:0016024">
    <property type="term" value="P:CDP-diacylglycerol biosynthetic process"/>
    <property type="evidence" value="ECO:0007669"/>
    <property type="project" value="UniProtKB-UniPathway"/>
</dbReference>
<dbReference type="GO" id="GO:0016020">
    <property type="term" value="C:membrane"/>
    <property type="evidence" value="ECO:0007669"/>
    <property type="project" value="InterPro"/>
</dbReference>
<dbReference type="SUPFAM" id="SSF69593">
    <property type="entry name" value="Glycerol-3-phosphate (1)-acyltransferase"/>
    <property type="match status" value="1"/>
</dbReference>
<evidence type="ECO:0000256" key="1">
    <source>
        <dbReference type="ARBA" id="ARBA00001141"/>
    </source>
</evidence>
<dbReference type="EMBL" id="PVNK01000011">
    <property type="protein sequence ID" value="PRQ05501.1"/>
    <property type="molecule type" value="Genomic_DNA"/>
</dbReference>
<dbReference type="CDD" id="cd07989">
    <property type="entry name" value="LPLAT_AGPAT-like"/>
    <property type="match status" value="1"/>
</dbReference>
<proteinExistence type="inferred from homology"/>
<name>A0A2S9YK66_9BACT</name>
<comment type="pathway">
    <text evidence="3">Lipid metabolism.</text>
</comment>
<feature type="transmembrane region" description="Helical" evidence="10">
    <location>
        <begin position="116"/>
        <end position="135"/>
    </location>
</feature>
<comment type="similarity">
    <text evidence="4 9">Belongs to the 1-acyl-sn-glycerol-3-phosphate acyltransferase family.</text>
</comment>
<keyword evidence="9" id="KW-0444">Lipid biosynthesis</keyword>
<comment type="catalytic activity">
    <reaction evidence="1 9">
        <text>a 1-acyl-sn-glycero-3-phosphate + an acyl-CoA = a 1,2-diacyl-sn-glycero-3-phosphate + CoA</text>
        <dbReference type="Rhea" id="RHEA:19709"/>
        <dbReference type="ChEBI" id="CHEBI:57287"/>
        <dbReference type="ChEBI" id="CHEBI:57970"/>
        <dbReference type="ChEBI" id="CHEBI:58342"/>
        <dbReference type="ChEBI" id="CHEBI:58608"/>
        <dbReference type="EC" id="2.3.1.51"/>
    </reaction>
</comment>
<dbReference type="InterPro" id="IPR002123">
    <property type="entry name" value="Plipid/glycerol_acylTrfase"/>
</dbReference>
<dbReference type="PANTHER" id="PTHR10434">
    <property type="entry name" value="1-ACYL-SN-GLYCEROL-3-PHOSPHATE ACYLTRANSFERASE"/>
    <property type="match status" value="1"/>
</dbReference>
<keyword evidence="10" id="KW-0472">Membrane</keyword>
<accession>A0A2S9YK66</accession>
<evidence type="ECO:0000256" key="9">
    <source>
        <dbReference type="RuleBase" id="RU361267"/>
    </source>
</evidence>
<reference evidence="12 13" key="1">
    <citation type="submission" date="2018-03" db="EMBL/GenBank/DDBJ databases">
        <title>Draft Genome Sequences of the Obligatory Marine Myxobacteria Enhygromyxa salina SWB005.</title>
        <authorList>
            <person name="Poehlein A."/>
            <person name="Moghaddam J.A."/>
            <person name="Harms H."/>
            <person name="Alanjari M."/>
            <person name="Koenig G.M."/>
            <person name="Daniel R."/>
            <person name="Schaeberle T.F."/>
        </authorList>
    </citation>
    <scope>NUCLEOTIDE SEQUENCE [LARGE SCALE GENOMIC DNA]</scope>
    <source>
        <strain evidence="12 13">SWB005</strain>
    </source>
</reference>
<evidence type="ECO:0000256" key="7">
    <source>
        <dbReference type="ARBA" id="ARBA00022679"/>
    </source>
</evidence>
<gene>
    <name evidence="12" type="primary">plsC_1</name>
    <name evidence="12" type="ORF">ENSA5_02290</name>
</gene>
<dbReference type="RefSeq" id="WP_106389707.1">
    <property type="nucleotide sequence ID" value="NZ_PVNK01000011.1"/>
</dbReference>
<keyword evidence="7 9" id="KW-0808">Transferase</keyword>
<keyword evidence="10" id="KW-1133">Transmembrane helix</keyword>
<evidence type="ECO:0000313" key="12">
    <source>
        <dbReference type="EMBL" id="PRQ05501.1"/>
    </source>
</evidence>
<dbReference type="OrthoDB" id="9809618at2"/>
<keyword evidence="13" id="KW-1185">Reference proteome</keyword>
<sequence>MGAPHQARTPSRRIKFFSLWFWTYLAACLTVFWFAVLLPWLLITPFDRRRRFSHWYAYTWANHLHRVSPFWTVVVEHAERMRDDRAYVLVCNHQSSGDILAMFALRKQFRWVAKRMLFAVPFLGWMMAMAGYVGIKRGAKRSRERMMAKCKRQLELGNTIAIFPEGTRSTTKEMRPFKRGAFVLACEADKPVLPVIMEGTLETLPRESWVFTLERPIYPVVRVLEPIEPADHDHDPDRLSDAVRAAMTAGIAELRAEIEARGGLEVRPPGLE</sequence>
<comment type="domain">
    <text evidence="9">The HXXXXD motif is essential for acyltransferase activity and may constitute the binding site for the phosphate moiety of the glycerol-3-phosphate.</text>
</comment>
<evidence type="ECO:0000256" key="4">
    <source>
        <dbReference type="ARBA" id="ARBA00008655"/>
    </source>
</evidence>
<evidence type="ECO:0000256" key="8">
    <source>
        <dbReference type="ARBA" id="ARBA00023315"/>
    </source>
</evidence>
<dbReference type="UniPathway" id="UPA00557">
    <property type="reaction ID" value="UER00613"/>
</dbReference>
<dbReference type="PANTHER" id="PTHR10434:SF11">
    <property type="entry name" value="1-ACYL-SN-GLYCEROL-3-PHOSPHATE ACYLTRANSFERASE"/>
    <property type="match status" value="1"/>
</dbReference>
<comment type="pathway">
    <text evidence="2">Phospholipid metabolism; CDP-diacylglycerol biosynthesis; CDP-diacylglycerol from sn-glycerol 3-phosphate: step 2/3.</text>
</comment>
<evidence type="ECO:0000313" key="13">
    <source>
        <dbReference type="Proteomes" id="UP000237968"/>
    </source>
</evidence>
<dbReference type="GO" id="GO:0006654">
    <property type="term" value="P:phosphatidic acid biosynthetic process"/>
    <property type="evidence" value="ECO:0007669"/>
    <property type="project" value="TreeGrafter"/>
</dbReference>
<keyword evidence="10" id="KW-0812">Transmembrane</keyword>
<dbReference type="InterPro" id="IPR004552">
    <property type="entry name" value="AGP_acyltrans"/>
</dbReference>